<reference evidence="3" key="1">
    <citation type="journal article" date="2010" name="PLoS ONE">
        <title>The Arthrobacter arilaitensis Re117 genome sequence reveals its genetic adaptation to the surface of cheese.</title>
        <authorList>
            <person name="Monnet C."/>
            <person name="Loux V."/>
            <person name="Gibrat J.F."/>
            <person name="Spinnler E."/>
            <person name="Barbe V."/>
            <person name="Vacherie B."/>
            <person name="Gavory F."/>
            <person name="Gourbeyre E."/>
            <person name="Siguier P."/>
            <person name="Chandler M."/>
            <person name="Elleuch R."/>
            <person name="Irlinger F."/>
            <person name="Vallaeys T."/>
        </authorList>
    </citation>
    <scope>NUCLEOTIDE SEQUENCE</scope>
    <source>
        <strain evidence="3">DSM 16368 / CIP 108037 / IAM 15318 / JCM 13566 / Re117</strain>
    </source>
</reference>
<feature type="region of interest" description="Disordered" evidence="1">
    <location>
        <begin position="1"/>
        <end position="30"/>
    </location>
</feature>
<dbReference type="EMBL" id="FQ311875">
    <property type="protein sequence ID" value="CBT75060.1"/>
    <property type="molecule type" value="Genomic_DNA"/>
</dbReference>
<feature type="compositionally biased region" description="Basic and acidic residues" evidence="1">
    <location>
        <begin position="11"/>
        <end position="27"/>
    </location>
</feature>
<dbReference type="Proteomes" id="UP000006878">
    <property type="component" value="Chromosome"/>
</dbReference>
<evidence type="ECO:0000313" key="3">
    <source>
        <dbReference type="Proteomes" id="UP000006878"/>
    </source>
</evidence>
<organism evidence="2 3">
    <name type="scientific">Glutamicibacter arilaitensis (strain DSM 16368 / CIP 108037 / IAM 15318 / JCM 13566 / NCIMB 14258 / Re117)</name>
    <name type="common">Arthrobacter arilaitensis</name>
    <dbReference type="NCBI Taxonomy" id="861360"/>
    <lineage>
        <taxon>Bacteria</taxon>
        <taxon>Bacillati</taxon>
        <taxon>Actinomycetota</taxon>
        <taxon>Actinomycetes</taxon>
        <taxon>Micrococcales</taxon>
        <taxon>Micrococcaceae</taxon>
        <taxon>Glutamicibacter</taxon>
    </lineage>
</organism>
<proteinExistence type="predicted"/>
<gene>
    <name evidence="2" type="ordered locus">AARI_08340</name>
</gene>
<keyword evidence="3" id="KW-1185">Reference proteome</keyword>
<dbReference type="RefSeq" id="WP_013348206.1">
    <property type="nucleotide sequence ID" value="NC_014550.1"/>
</dbReference>
<sequence length="67" mass="7903">MTTTQHSQATESREATDAHEHCWEVESSHQTSTGLVEYFYCRRCRRHVMRQRGFGDEQMLLSKELQA</sequence>
<evidence type="ECO:0000256" key="1">
    <source>
        <dbReference type="SAM" id="MobiDB-lite"/>
    </source>
</evidence>
<accession>A0ABP1U0Z7</accession>
<reference evidence="3" key="2">
    <citation type="submission" date="2010-07" db="EMBL/GenBank/DDBJ databases">
        <title>Complete genome sequence of Arthrobacter arilaitensis (strain DSM 16368 / CIP 108037 / JCM 13566 / Re117).</title>
        <authorList>
            <person name="Genoscope."/>
        </authorList>
    </citation>
    <scope>NUCLEOTIDE SEQUENCE [LARGE SCALE GENOMIC DNA]</scope>
    <source>
        <strain evidence="3">DSM 16368 / CIP 108037 / IAM 15318 / JCM 13566 / Re117</strain>
    </source>
</reference>
<protein>
    <submittedName>
        <fullName evidence="2">Uncharacterized protein</fullName>
    </submittedName>
</protein>
<name>A0ABP1U0Z7_GLUAR</name>
<feature type="compositionally biased region" description="Polar residues" evidence="1">
    <location>
        <begin position="1"/>
        <end position="10"/>
    </location>
</feature>
<dbReference type="GeneID" id="303184452"/>
<evidence type="ECO:0000313" key="2">
    <source>
        <dbReference type="EMBL" id="CBT75060.1"/>
    </source>
</evidence>